<feature type="compositionally biased region" description="Low complexity" evidence="1">
    <location>
        <begin position="8"/>
        <end position="25"/>
    </location>
</feature>
<reference evidence="2" key="2">
    <citation type="submission" date="2019-06" db="EMBL/GenBank/DDBJ databases">
        <title>Genomics analysis of Aphanomyces spp. identifies a new class of oomycete effector associated with host adaptation.</title>
        <authorList>
            <person name="Gaulin E."/>
        </authorList>
    </citation>
    <scope>NUCLEOTIDE SEQUENCE</scope>
    <source>
        <strain evidence="2">CBS 578.67</strain>
    </source>
</reference>
<reference evidence="3 4" key="1">
    <citation type="submission" date="2019-03" db="EMBL/GenBank/DDBJ databases">
        <authorList>
            <person name="Gaulin E."/>
            <person name="Dumas B."/>
        </authorList>
    </citation>
    <scope>NUCLEOTIDE SEQUENCE [LARGE SCALE GENOMIC DNA]</scope>
    <source>
        <strain evidence="3">CBS 568.67</strain>
    </source>
</reference>
<dbReference type="AlphaFoldDB" id="A0A485LA53"/>
<organism evidence="3 4">
    <name type="scientific">Aphanomyces stellatus</name>
    <dbReference type="NCBI Taxonomy" id="120398"/>
    <lineage>
        <taxon>Eukaryota</taxon>
        <taxon>Sar</taxon>
        <taxon>Stramenopiles</taxon>
        <taxon>Oomycota</taxon>
        <taxon>Saprolegniomycetes</taxon>
        <taxon>Saprolegniales</taxon>
        <taxon>Verrucalvaceae</taxon>
        <taxon>Aphanomyces</taxon>
    </lineage>
</organism>
<protein>
    <submittedName>
        <fullName evidence="3">Aste57867_18453 protein</fullName>
    </submittedName>
</protein>
<feature type="region of interest" description="Disordered" evidence="1">
    <location>
        <begin position="1"/>
        <end position="30"/>
    </location>
</feature>
<keyword evidence="4" id="KW-1185">Reference proteome</keyword>
<accession>A0A485LA53</accession>
<dbReference type="EMBL" id="CAADRA010006413">
    <property type="protein sequence ID" value="VFT95189.1"/>
    <property type="molecule type" value="Genomic_DNA"/>
</dbReference>
<evidence type="ECO:0000256" key="1">
    <source>
        <dbReference type="SAM" id="MobiDB-lite"/>
    </source>
</evidence>
<evidence type="ECO:0000313" key="2">
    <source>
        <dbReference type="EMBL" id="KAF0690128.1"/>
    </source>
</evidence>
<dbReference type="Proteomes" id="UP000332933">
    <property type="component" value="Unassembled WGS sequence"/>
</dbReference>
<proteinExistence type="predicted"/>
<gene>
    <name evidence="3" type="primary">Aste57867_18453</name>
    <name evidence="2" type="ORF">As57867_018391</name>
    <name evidence="3" type="ORF">ASTE57867_18453</name>
</gene>
<evidence type="ECO:0000313" key="4">
    <source>
        <dbReference type="Proteomes" id="UP000332933"/>
    </source>
</evidence>
<evidence type="ECO:0000313" key="3">
    <source>
        <dbReference type="EMBL" id="VFT95189.1"/>
    </source>
</evidence>
<dbReference type="EMBL" id="VJMH01006392">
    <property type="protein sequence ID" value="KAF0690128.1"/>
    <property type="molecule type" value="Genomic_DNA"/>
</dbReference>
<name>A0A485LA53_9STRA</name>
<sequence>MADRAEMPPVVAATAAPLPPSSSRASRLHSDMPVHDIRHIFYLLQSRRAVIAAKRRQVMAMHMTEERESSSSQPLGTKKRKMMDMTTDVHPWPVEQSPRKGMMPQAVEFSKLFTDNHVPPPMVV</sequence>